<dbReference type="Pfam" id="PF00378">
    <property type="entry name" value="ECH_1"/>
    <property type="match status" value="1"/>
</dbReference>
<dbReference type="RefSeq" id="WP_013152772.1">
    <property type="nucleotide sequence ID" value="NC_014210.1"/>
</dbReference>
<dbReference type="AlphaFoldDB" id="D7B4X5"/>
<dbReference type="OrthoDB" id="7337390at2"/>
<dbReference type="STRING" id="446468.Ndas_1737"/>
<dbReference type="InterPro" id="IPR001753">
    <property type="entry name" value="Enoyl-CoA_hydra/iso"/>
</dbReference>
<dbReference type="NCBIfam" id="NF042432">
    <property type="entry name" value="DHPACoAdixog_DpgC"/>
    <property type="match status" value="1"/>
</dbReference>
<dbReference type="Proteomes" id="UP000002219">
    <property type="component" value="Chromosome 1"/>
</dbReference>
<protein>
    <submittedName>
        <fullName evidence="1">Enoyl-CoA hydratase/isomerase</fullName>
    </submittedName>
</protein>
<dbReference type="KEGG" id="nda:Ndas_1737"/>
<dbReference type="PANTHER" id="PTHR11941:SF54">
    <property type="entry name" value="ENOYL-COA HYDRATASE, MITOCHONDRIAL"/>
    <property type="match status" value="1"/>
</dbReference>
<dbReference type="GeneID" id="91484337"/>
<organism evidence="1 2">
    <name type="scientific">Nocardiopsis dassonvillei (strain ATCC 23218 / DSM 43111 / CIP 107115 / JCM 7437 / KCTC 9190 / NBRC 14626 / NCTC 10488 / NRRL B-5397 / IMRU 509)</name>
    <name type="common">Actinomadura dassonvillei</name>
    <dbReference type="NCBI Taxonomy" id="446468"/>
    <lineage>
        <taxon>Bacteria</taxon>
        <taxon>Bacillati</taxon>
        <taxon>Actinomycetota</taxon>
        <taxon>Actinomycetes</taxon>
        <taxon>Streptosporangiales</taxon>
        <taxon>Nocardiopsidaceae</taxon>
        <taxon>Nocardiopsis</taxon>
    </lineage>
</organism>
<dbReference type="Gene3D" id="3.90.226.10">
    <property type="entry name" value="2-enoyl-CoA Hydratase, Chain A, domain 1"/>
    <property type="match status" value="1"/>
</dbReference>
<dbReference type="CDD" id="cd06558">
    <property type="entry name" value="crotonase-like"/>
    <property type="match status" value="1"/>
</dbReference>
<dbReference type="Gene3D" id="1.20.58.1300">
    <property type="match status" value="1"/>
</dbReference>
<gene>
    <name evidence="1" type="ordered locus">Ndas_1737</name>
</gene>
<dbReference type="PANTHER" id="PTHR11941">
    <property type="entry name" value="ENOYL-COA HYDRATASE-RELATED"/>
    <property type="match status" value="1"/>
</dbReference>
<name>D7B4X5_NOCDD</name>
<accession>D7B4X5</accession>
<dbReference type="SUPFAM" id="SSF52096">
    <property type="entry name" value="ClpP/crotonase"/>
    <property type="match status" value="1"/>
</dbReference>
<dbReference type="EMBL" id="CP002040">
    <property type="protein sequence ID" value="ADH67165.1"/>
    <property type="molecule type" value="Genomic_DNA"/>
</dbReference>
<sequence length="447" mass="48600">MNALLTAADALAKVDATALPHDLPTAAGVLGDAALRLDEVLAAAAEPARRTPEEHQAVSRAKDTLRAVRSRFLDAHVDSVYGDLTDGHRRRPRLRELVTDAATRFPGLVPTPDQMATESARLQAHKEGLEIDQGIFFRAVLGSEAAGRHLVDSMLRPTGRARALYPEYRRTGVADLGSVRLERIGSTAHVTMCGADRLNAEDNDQVDSMETAVDLVLLDPDVGVGVLRGGPMEHPRHRGRRVFSAGINLKELHAGRISLVDFLLRRELGYINKIVRGLAVEGPDSWRAPTVHKPWVAAVDAFAIGGGAQLLLVFDRVIAGEDSYFSLPAAQEGIVPGVANLRLGRVGGTRLSREVILWGRRIWATEPQAAALFDHVVDPALLDAAVEEAAERMDSPAVVTNRRMLQLAENPAEPFRAYMSEFALQQSLRLYSEDVITKTGRFTAARA</sequence>
<dbReference type="eggNOG" id="COG1024">
    <property type="taxonomic scope" value="Bacteria"/>
</dbReference>
<dbReference type="GO" id="GO:0006635">
    <property type="term" value="P:fatty acid beta-oxidation"/>
    <property type="evidence" value="ECO:0007669"/>
    <property type="project" value="TreeGrafter"/>
</dbReference>
<dbReference type="GO" id="GO:0003824">
    <property type="term" value="F:catalytic activity"/>
    <property type="evidence" value="ECO:0007669"/>
    <property type="project" value="UniProtKB-ARBA"/>
</dbReference>
<dbReference type="HOGENOM" id="CLU_680853_0_0_11"/>
<keyword evidence="2" id="KW-1185">Reference proteome</keyword>
<dbReference type="InterPro" id="IPR029045">
    <property type="entry name" value="ClpP/crotonase-like_dom_sf"/>
</dbReference>
<proteinExistence type="predicted"/>
<dbReference type="InterPro" id="IPR053482">
    <property type="entry name" value="DPA-CoA_Dioxygenase"/>
</dbReference>
<evidence type="ECO:0000313" key="1">
    <source>
        <dbReference type="EMBL" id="ADH67165.1"/>
    </source>
</evidence>
<evidence type="ECO:0000313" key="2">
    <source>
        <dbReference type="Proteomes" id="UP000002219"/>
    </source>
</evidence>
<reference evidence="1 2" key="1">
    <citation type="journal article" date="2010" name="Stand. Genomic Sci.">
        <title>Complete genome sequence of Nocardiopsis dassonvillei type strain (IMRU 509).</title>
        <authorList>
            <person name="Sun H."/>
            <person name="Lapidus A."/>
            <person name="Nolan M."/>
            <person name="Lucas S."/>
            <person name="Del Rio T.G."/>
            <person name="Tice H."/>
            <person name="Cheng J.F."/>
            <person name="Tapia R."/>
            <person name="Han C."/>
            <person name="Goodwin L."/>
            <person name="Pitluck S."/>
            <person name="Pagani I."/>
            <person name="Ivanova N."/>
            <person name="Mavromatis K."/>
            <person name="Mikhailova N."/>
            <person name="Pati A."/>
            <person name="Chen A."/>
            <person name="Palaniappan K."/>
            <person name="Land M."/>
            <person name="Hauser L."/>
            <person name="Chang Y.J."/>
            <person name="Jeffries C.D."/>
            <person name="Djao O.D."/>
            <person name="Rohde M."/>
            <person name="Sikorski J."/>
            <person name="Goker M."/>
            <person name="Woyke T."/>
            <person name="Bristow J."/>
            <person name="Eisen J.A."/>
            <person name="Markowitz V."/>
            <person name="Hugenholtz P."/>
            <person name="Kyrpides N.C."/>
            <person name="Klenk H.P."/>
        </authorList>
    </citation>
    <scope>NUCLEOTIDE SEQUENCE [LARGE SCALE GENOMIC DNA]</scope>
    <source>
        <strain evidence="2">ATCC 23218 / DSM 43111 / CIP 107115 / JCM 7437 / KCTC 9190 / NBRC 14626 / NCTC 10488 / NRRL B-5397 / IMRU 509</strain>
    </source>
</reference>